<dbReference type="STRING" id="305900.GV64_21120"/>
<evidence type="ECO:0000256" key="6">
    <source>
        <dbReference type="ARBA" id="ARBA00022729"/>
    </source>
</evidence>
<evidence type="ECO:0000256" key="2">
    <source>
        <dbReference type="ARBA" id="ARBA00004418"/>
    </source>
</evidence>
<sequence>MNRMKSLVLSAALAASFTGQALASHIVVAIESSVRTLNPHNASITLDMSVAGAAYEGLFTFNNKMEVVPNLATGYKVSDDGKIYTINLNKGIKFHDGTDFNAAAVKYNFEHEIKHKLRRASLLSNVAEFNVLADDTLEVVLKEPSNNFINSITHPSQGMISPAALEKYGEDIQKNPVGTGRFVFDKWVRGSTVSFKANPDYWRGPVKVDGIEFRTVAEAGSQLAMLQSGQAQFIANVAPAMKKVIAANPKIENVQVPTIIGRWYSLNTKNEIFANEKVRHAMNYAFHKEAFAKVVYNGDAAPLKSPIPDNLETFAEQPAYTYNLDKARSLLKEAGYPNGFKAVLWAKNNTLSLRSAEFLQQQLAAIDVELEIIPRDTASHYAAGDTLKDDPSRPVIFDAGWSSSSGTADWALRPIYGTGGGSNYSLYSNDEIDSLLKEGQLVQDQAQKEKIYHQIQTLAWQDAPVIFTTVDYRTIGKSRKLSGIEFLPDGSISVGDVALVN</sequence>
<dbReference type="Gene3D" id="3.10.105.10">
    <property type="entry name" value="Dipeptide-binding Protein, Domain 3"/>
    <property type="match status" value="1"/>
</dbReference>
<dbReference type="GO" id="GO:0030288">
    <property type="term" value="C:outer membrane-bounded periplasmic space"/>
    <property type="evidence" value="ECO:0007669"/>
    <property type="project" value="TreeGrafter"/>
</dbReference>
<accession>A0A081KFG5</accession>
<feature type="domain" description="Solute-binding protein family 5" evidence="9">
    <location>
        <begin position="66"/>
        <end position="422"/>
    </location>
</feature>
<evidence type="ECO:0000256" key="8">
    <source>
        <dbReference type="SAM" id="SignalP"/>
    </source>
</evidence>
<dbReference type="AlphaFoldDB" id="A0A081KFG5"/>
<evidence type="ECO:0000259" key="9">
    <source>
        <dbReference type="Pfam" id="PF00496"/>
    </source>
</evidence>
<comment type="function">
    <text evidence="1">Part of the ABC transporter complex GsiABCD involved in glutathione import. Binds glutathione.</text>
</comment>
<keyword evidence="6 8" id="KW-0732">Signal</keyword>
<dbReference type="eggNOG" id="COG0747">
    <property type="taxonomic scope" value="Bacteria"/>
</dbReference>
<evidence type="ECO:0000256" key="4">
    <source>
        <dbReference type="ARBA" id="ARBA00017393"/>
    </source>
</evidence>
<dbReference type="PANTHER" id="PTHR30290">
    <property type="entry name" value="PERIPLASMIC BINDING COMPONENT OF ABC TRANSPORTER"/>
    <property type="match status" value="1"/>
</dbReference>
<dbReference type="Pfam" id="PF00496">
    <property type="entry name" value="SBP_bac_5"/>
    <property type="match status" value="1"/>
</dbReference>
<dbReference type="GO" id="GO:0042938">
    <property type="term" value="P:dipeptide transport"/>
    <property type="evidence" value="ECO:0007669"/>
    <property type="project" value="TreeGrafter"/>
</dbReference>
<keyword evidence="11" id="KW-1185">Reference proteome</keyword>
<dbReference type="InterPro" id="IPR030678">
    <property type="entry name" value="Peptide/Ni-bd"/>
</dbReference>
<comment type="subcellular location">
    <subcellularLocation>
        <location evidence="2">Periplasm</location>
    </subcellularLocation>
</comment>
<dbReference type="GO" id="GO:1904680">
    <property type="term" value="F:peptide transmembrane transporter activity"/>
    <property type="evidence" value="ECO:0007669"/>
    <property type="project" value="TreeGrafter"/>
</dbReference>
<evidence type="ECO:0000256" key="3">
    <source>
        <dbReference type="ARBA" id="ARBA00005695"/>
    </source>
</evidence>
<protein>
    <recommendedName>
        <fullName evidence="4">Glutathione-binding protein GsiB</fullName>
    </recommendedName>
</protein>
<dbReference type="EMBL" id="JOJP01000001">
    <property type="protein sequence ID" value="KEI72891.1"/>
    <property type="molecule type" value="Genomic_DNA"/>
</dbReference>
<evidence type="ECO:0000313" key="11">
    <source>
        <dbReference type="Proteomes" id="UP000027997"/>
    </source>
</evidence>
<feature type="signal peptide" evidence="8">
    <location>
        <begin position="1"/>
        <end position="23"/>
    </location>
</feature>
<organism evidence="10 11">
    <name type="scientific">Endozoicomonas elysicola</name>
    <dbReference type="NCBI Taxonomy" id="305900"/>
    <lineage>
        <taxon>Bacteria</taxon>
        <taxon>Pseudomonadati</taxon>
        <taxon>Pseudomonadota</taxon>
        <taxon>Gammaproteobacteria</taxon>
        <taxon>Oceanospirillales</taxon>
        <taxon>Endozoicomonadaceae</taxon>
        <taxon>Endozoicomonas</taxon>
    </lineage>
</organism>
<dbReference type="Gene3D" id="3.40.190.10">
    <property type="entry name" value="Periplasmic binding protein-like II"/>
    <property type="match status" value="1"/>
</dbReference>
<dbReference type="InterPro" id="IPR039424">
    <property type="entry name" value="SBP_5"/>
</dbReference>
<dbReference type="GO" id="GO:0043190">
    <property type="term" value="C:ATP-binding cassette (ABC) transporter complex"/>
    <property type="evidence" value="ECO:0007669"/>
    <property type="project" value="InterPro"/>
</dbReference>
<evidence type="ECO:0000256" key="5">
    <source>
        <dbReference type="ARBA" id="ARBA00022448"/>
    </source>
</evidence>
<dbReference type="Proteomes" id="UP000027997">
    <property type="component" value="Unassembled WGS sequence"/>
</dbReference>
<dbReference type="InterPro" id="IPR000914">
    <property type="entry name" value="SBP_5_dom"/>
</dbReference>
<gene>
    <name evidence="10" type="ORF">GV64_21120</name>
</gene>
<dbReference type="PANTHER" id="PTHR30290:SF32">
    <property type="entry name" value="GLUTATHIONE-BINDING PROTEIN GSIB"/>
    <property type="match status" value="1"/>
</dbReference>
<keyword evidence="5" id="KW-0813">Transport</keyword>
<comment type="caution">
    <text evidence="10">The sequence shown here is derived from an EMBL/GenBank/DDBJ whole genome shotgun (WGS) entry which is preliminary data.</text>
</comment>
<name>A0A081KFG5_9GAMM</name>
<dbReference type="SUPFAM" id="SSF53850">
    <property type="entry name" value="Periplasmic binding protein-like II"/>
    <property type="match status" value="1"/>
</dbReference>
<keyword evidence="7" id="KW-0574">Periplasm</keyword>
<reference evidence="10 11" key="1">
    <citation type="submission" date="2014-06" db="EMBL/GenBank/DDBJ databases">
        <title>Whole Genome Sequences of Three Symbiotic Endozoicomonas Bacteria.</title>
        <authorList>
            <person name="Neave M.J."/>
            <person name="Apprill A."/>
            <person name="Voolstra C.R."/>
        </authorList>
    </citation>
    <scope>NUCLEOTIDE SEQUENCE [LARGE SCALE GENOMIC DNA]</scope>
    <source>
        <strain evidence="10 11">DSM 22380</strain>
    </source>
</reference>
<evidence type="ECO:0000313" key="10">
    <source>
        <dbReference type="EMBL" id="KEI72891.1"/>
    </source>
</evidence>
<evidence type="ECO:0000256" key="1">
    <source>
        <dbReference type="ARBA" id="ARBA00003489"/>
    </source>
</evidence>
<dbReference type="PIRSF" id="PIRSF002741">
    <property type="entry name" value="MppA"/>
    <property type="match status" value="1"/>
</dbReference>
<dbReference type="Gene3D" id="3.90.76.10">
    <property type="entry name" value="Dipeptide-binding Protein, Domain 1"/>
    <property type="match status" value="1"/>
</dbReference>
<dbReference type="RefSeq" id="WP_020581581.1">
    <property type="nucleotide sequence ID" value="NZ_JOJP01000001.1"/>
</dbReference>
<proteinExistence type="inferred from homology"/>
<evidence type="ECO:0000256" key="7">
    <source>
        <dbReference type="ARBA" id="ARBA00022764"/>
    </source>
</evidence>
<comment type="similarity">
    <text evidence="3">Belongs to the bacterial solute-binding protein 5 family.</text>
</comment>
<feature type="chain" id="PRO_5001758831" description="Glutathione-binding protein GsiB" evidence="8">
    <location>
        <begin position="24"/>
        <end position="501"/>
    </location>
</feature>